<keyword evidence="2" id="KW-0378">Hydrolase</keyword>
<dbReference type="RefSeq" id="WP_131955658.1">
    <property type="nucleotide sequence ID" value="NZ_SMFL01000001.1"/>
</dbReference>
<comment type="similarity">
    <text evidence="1">Belongs to the esterase D family.</text>
</comment>
<dbReference type="InterPro" id="IPR000801">
    <property type="entry name" value="Esterase-like"/>
</dbReference>
<dbReference type="EMBL" id="SMFL01000001">
    <property type="protein sequence ID" value="TDE18087.1"/>
    <property type="molecule type" value="Genomic_DNA"/>
</dbReference>
<protein>
    <recommendedName>
        <fullName evidence="5">Alpha/beta hydrolase</fullName>
    </recommendedName>
</protein>
<dbReference type="Proteomes" id="UP000294850">
    <property type="component" value="Unassembled WGS sequence"/>
</dbReference>
<name>A0A4R5DW35_9BACT</name>
<dbReference type="PANTHER" id="PTHR40841:SF2">
    <property type="entry name" value="SIDEROPHORE-DEGRADING ESTERASE (EUROFUNG)"/>
    <property type="match status" value="1"/>
</dbReference>
<gene>
    <name evidence="3" type="ORF">E0F88_00610</name>
</gene>
<evidence type="ECO:0000256" key="2">
    <source>
        <dbReference type="ARBA" id="ARBA00022801"/>
    </source>
</evidence>
<dbReference type="PANTHER" id="PTHR40841">
    <property type="entry name" value="SIDEROPHORE TRIACETYLFUSARININE C ESTERASE"/>
    <property type="match status" value="1"/>
</dbReference>
<dbReference type="Pfam" id="PF13715">
    <property type="entry name" value="CarbopepD_reg_2"/>
    <property type="match status" value="1"/>
</dbReference>
<dbReference type="InterPro" id="IPR029058">
    <property type="entry name" value="AB_hydrolase_fold"/>
</dbReference>
<dbReference type="GO" id="GO:0016788">
    <property type="term" value="F:hydrolase activity, acting on ester bonds"/>
    <property type="evidence" value="ECO:0007669"/>
    <property type="project" value="TreeGrafter"/>
</dbReference>
<organism evidence="3 4">
    <name type="scientific">Dyadobacter psychrotolerans</name>
    <dbReference type="NCBI Taxonomy" id="2541721"/>
    <lineage>
        <taxon>Bacteria</taxon>
        <taxon>Pseudomonadati</taxon>
        <taxon>Bacteroidota</taxon>
        <taxon>Cytophagia</taxon>
        <taxon>Cytophagales</taxon>
        <taxon>Spirosomataceae</taxon>
        <taxon>Dyadobacter</taxon>
    </lineage>
</organism>
<evidence type="ECO:0000313" key="3">
    <source>
        <dbReference type="EMBL" id="TDE18087.1"/>
    </source>
</evidence>
<keyword evidence="4" id="KW-1185">Reference proteome</keyword>
<comment type="caution">
    <text evidence="3">The sequence shown here is derived from an EMBL/GenBank/DDBJ whole genome shotgun (WGS) entry which is preliminary data.</text>
</comment>
<dbReference type="AlphaFoldDB" id="A0A4R5DW35"/>
<dbReference type="InterPro" id="IPR008969">
    <property type="entry name" value="CarboxyPept-like_regulatory"/>
</dbReference>
<evidence type="ECO:0008006" key="5">
    <source>
        <dbReference type="Google" id="ProtNLM"/>
    </source>
</evidence>
<dbReference type="InterPro" id="IPR052558">
    <property type="entry name" value="Siderophore_Hydrolase_D"/>
</dbReference>
<dbReference type="Gene3D" id="3.40.50.1820">
    <property type="entry name" value="alpha/beta hydrolase"/>
    <property type="match status" value="1"/>
</dbReference>
<sequence>MLTRLMVLIFILCNSFSVRSQIILKGNIHDAKSNSPLAYVNIGINKKNIGTTSMENGWFSLKIPAENLMDTLRFSLVGYEQLDVAINALSPDRTVEIKLDEKAAWLKELKILGSKPVEKSYGIKKRGGPIHFTDGMFSQNDIFEIGQLIKLGSGPAQITSANLYVDSDTEDSASFRINFYRYDMDKPSSRIVEKSLLQKHLVKKGWLRFDLTYAGIVLNGDFIVAIECLPNPEKSGKSFTYEIKLGGSSKSFYRRNSQGQWNTPPHHYCLFITALVDKDTPEQIEDQQTGPTFKIYSAAVKDTFNVFVRLSEKYEHGSSEKYPVVYHLDGNAYFEHVSASTKKLSWKKSFREPIIIGIGYRDAYLMDSLRNRDYTYPKASAADSFAISGGGKNFYSFLRHELIPHVEHTYRADSTNRTLMGHSLGGYFTLYALFEGLSKGLVFNQYVSASPSIHYYNDYIINELKAVLPKKDLDLRLFLKMGEMEISRNRFYQFIDLLETARSTISDSTV</sequence>
<accession>A0A4R5DW35</accession>
<dbReference type="Pfam" id="PF00756">
    <property type="entry name" value="Esterase"/>
    <property type="match status" value="1"/>
</dbReference>
<evidence type="ECO:0000313" key="4">
    <source>
        <dbReference type="Proteomes" id="UP000294850"/>
    </source>
</evidence>
<dbReference type="SUPFAM" id="SSF49464">
    <property type="entry name" value="Carboxypeptidase regulatory domain-like"/>
    <property type="match status" value="1"/>
</dbReference>
<evidence type="ECO:0000256" key="1">
    <source>
        <dbReference type="ARBA" id="ARBA00005622"/>
    </source>
</evidence>
<reference evidence="3 4" key="1">
    <citation type="submission" date="2019-03" db="EMBL/GenBank/DDBJ databases">
        <title>Dyadobacter AR-3-6 sp. nov., isolated from arctic soil.</title>
        <authorList>
            <person name="Chaudhary D.K."/>
        </authorList>
    </citation>
    <scope>NUCLEOTIDE SEQUENCE [LARGE SCALE GENOMIC DNA]</scope>
    <source>
        <strain evidence="3 4">AR-3-6</strain>
    </source>
</reference>
<dbReference type="OrthoDB" id="9784036at2"/>
<proteinExistence type="inferred from homology"/>
<dbReference type="SUPFAM" id="SSF53474">
    <property type="entry name" value="alpha/beta-Hydrolases"/>
    <property type="match status" value="1"/>
</dbReference>